<gene>
    <name evidence="2" type="ORF">FHX44_113566</name>
</gene>
<dbReference type="Gene3D" id="3.90.1200.10">
    <property type="match status" value="1"/>
</dbReference>
<dbReference type="Proteomes" id="UP000321261">
    <property type="component" value="Unassembled WGS sequence"/>
</dbReference>
<dbReference type="InterPro" id="IPR011009">
    <property type="entry name" value="Kinase-like_dom_sf"/>
</dbReference>
<comment type="caution">
    <text evidence="2">The sequence shown here is derived from an EMBL/GenBank/DDBJ whole genome shotgun (WGS) entry which is preliminary data.</text>
</comment>
<keyword evidence="3" id="KW-1185">Reference proteome</keyword>
<keyword evidence="2" id="KW-0808">Transferase</keyword>
<dbReference type="AlphaFoldDB" id="A0A561SS34"/>
<dbReference type="SUPFAM" id="SSF56112">
    <property type="entry name" value="Protein kinase-like (PK-like)"/>
    <property type="match status" value="1"/>
</dbReference>
<dbReference type="Pfam" id="PF01636">
    <property type="entry name" value="APH"/>
    <property type="match status" value="1"/>
</dbReference>
<feature type="domain" description="Aminoglycoside phosphotransferase" evidence="1">
    <location>
        <begin position="189"/>
        <end position="363"/>
    </location>
</feature>
<evidence type="ECO:0000313" key="2">
    <source>
        <dbReference type="EMBL" id="TWF77653.1"/>
    </source>
</evidence>
<evidence type="ECO:0000313" key="3">
    <source>
        <dbReference type="Proteomes" id="UP000321261"/>
    </source>
</evidence>
<protein>
    <submittedName>
        <fullName evidence="2">Phosphotransferase family enzyme</fullName>
    </submittedName>
</protein>
<accession>A0A561SS34</accession>
<reference evidence="2 3" key="1">
    <citation type="submission" date="2019-06" db="EMBL/GenBank/DDBJ databases">
        <title>Sequencing the genomes of 1000 actinobacteria strains.</title>
        <authorList>
            <person name="Klenk H.-P."/>
        </authorList>
    </citation>
    <scope>NUCLEOTIDE SEQUENCE [LARGE SCALE GENOMIC DNA]</scope>
    <source>
        <strain evidence="2 3">DSM 45671</strain>
    </source>
</reference>
<name>A0A561SS34_9PSEU</name>
<evidence type="ECO:0000259" key="1">
    <source>
        <dbReference type="Pfam" id="PF01636"/>
    </source>
</evidence>
<organism evidence="2 3">
    <name type="scientific">Pseudonocardia hierapolitana</name>
    <dbReference type="NCBI Taxonomy" id="1128676"/>
    <lineage>
        <taxon>Bacteria</taxon>
        <taxon>Bacillati</taxon>
        <taxon>Actinomycetota</taxon>
        <taxon>Actinomycetes</taxon>
        <taxon>Pseudonocardiales</taxon>
        <taxon>Pseudonocardiaceae</taxon>
        <taxon>Pseudonocardia</taxon>
    </lineage>
</organism>
<dbReference type="InterPro" id="IPR002575">
    <property type="entry name" value="Aminoglycoside_PTrfase"/>
</dbReference>
<dbReference type="GO" id="GO:0016740">
    <property type="term" value="F:transferase activity"/>
    <property type="evidence" value="ECO:0007669"/>
    <property type="project" value="UniProtKB-KW"/>
</dbReference>
<dbReference type="EMBL" id="VIWU01000001">
    <property type="protein sequence ID" value="TWF77653.1"/>
    <property type="molecule type" value="Genomic_DNA"/>
</dbReference>
<proteinExistence type="predicted"/>
<sequence length="424" mass="45659">MFASTADNREKPVVRNGRIGLVEPTGRRVRALVVHDGALLGVLPPFEVTSPWWSDVEPVAAELDRRLGARTAVLRMVTATGIGMRGGEVTYVAEALTPPTSPPEWDGAPDPGVLAPQEHRMRWAEPGGPARVLDWAAAELRALEQPLTGPPVQVKSWNLSCLYRLPTTAGPVWIKCTPPFLGPEALAAGYVAQHDPDLVPTVLASTTDGGCTLMADVPGRDCWDADASTIGGVLPRYVTVQAALAGHALPALPDRRVSTLAARAERLLAPDVTGELDAAERQALTRVVAELPHRAAAIAAAGLPETLLHGDFHPGNWRSDGRRHVVFDWCEGSRGHPACDVLRLAGWLPAPLAELAAELWAAEWRAAVPGCDPDRAAELVRPVQHLEAALTYQRFLDGIEPDERRYHEGDPADQIREALAHCRT</sequence>